<feature type="region of interest" description="Disordered" evidence="1">
    <location>
        <begin position="101"/>
        <end position="137"/>
    </location>
</feature>
<feature type="compositionally biased region" description="Basic and acidic residues" evidence="1">
    <location>
        <begin position="165"/>
        <end position="180"/>
    </location>
</feature>
<comment type="caution">
    <text evidence="2">The sequence shown here is derived from an EMBL/GenBank/DDBJ whole genome shotgun (WGS) entry which is preliminary data.</text>
</comment>
<protein>
    <recommendedName>
        <fullName evidence="4">Pet127-domain-containing protein</fullName>
    </recommendedName>
</protein>
<dbReference type="OrthoDB" id="10249045at2759"/>
<name>A0A9Q5I1C0_SANBA</name>
<gene>
    <name evidence="2" type="ORF">A7U60_g2892</name>
</gene>
<dbReference type="InterPro" id="IPR013943">
    <property type="entry name" value="Pet127"/>
</dbReference>
<feature type="compositionally biased region" description="Basic and acidic residues" evidence="1">
    <location>
        <begin position="758"/>
        <end position="774"/>
    </location>
</feature>
<evidence type="ECO:0000313" key="3">
    <source>
        <dbReference type="Proteomes" id="UP000757232"/>
    </source>
</evidence>
<evidence type="ECO:0008006" key="4">
    <source>
        <dbReference type="Google" id="ProtNLM"/>
    </source>
</evidence>
<dbReference type="EMBL" id="LNZH02000146">
    <property type="protein sequence ID" value="OCB89863.1"/>
    <property type="molecule type" value="Genomic_DNA"/>
</dbReference>
<feature type="region of interest" description="Disordered" evidence="1">
    <location>
        <begin position="158"/>
        <end position="191"/>
    </location>
</feature>
<feature type="region of interest" description="Disordered" evidence="1">
    <location>
        <begin position="749"/>
        <end position="774"/>
    </location>
</feature>
<dbReference type="GO" id="GO:0000964">
    <property type="term" value="P:mitochondrial RNA 5'-end processing"/>
    <property type="evidence" value="ECO:0007669"/>
    <property type="project" value="TreeGrafter"/>
</dbReference>
<organism evidence="2 3">
    <name type="scientific">Sanghuangporus baumii</name>
    <name type="common">Phellinus baumii</name>
    <dbReference type="NCBI Taxonomy" id="108892"/>
    <lineage>
        <taxon>Eukaryota</taxon>
        <taxon>Fungi</taxon>
        <taxon>Dikarya</taxon>
        <taxon>Basidiomycota</taxon>
        <taxon>Agaricomycotina</taxon>
        <taxon>Agaricomycetes</taxon>
        <taxon>Hymenochaetales</taxon>
        <taxon>Hymenochaetaceae</taxon>
        <taxon>Sanghuangporus</taxon>
    </lineage>
</organism>
<dbReference type="Proteomes" id="UP000757232">
    <property type="component" value="Unassembled WGS sequence"/>
</dbReference>
<dbReference type="GO" id="GO:0005740">
    <property type="term" value="C:mitochondrial envelope"/>
    <property type="evidence" value="ECO:0007669"/>
    <property type="project" value="TreeGrafter"/>
</dbReference>
<reference evidence="2" key="1">
    <citation type="submission" date="2016-06" db="EMBL/GenBank/DDBJ databases">
        <title>Draft Genome sequence of the fungus Inonotus baumii.</title>
        <authorList>
            <person name="Zhu H."/>
            <person name="Lin W."/>
        </authorList>
    </citation>
    <scope>NUCLEOTIDE SEQUENCE</scope>
    <source>
        <strain evidence="2">821</strain>
    </source>
</reference>
<dbReference type="PANTHER" id="PTHR31014:SF0">
    <property type="entry name" value="MITOCHONDRIAL TRANSLATION SYSTEM COMPONENT PET127-RELATED"/>
    <property type="match status" value="1"/>
</dbReference>
<accession>A0A9Q5I1C0</accession>
<evidence type="ECO:0000313" key="2">
    <source>
        <dbReference type="EMBL" id="OCB89863.1"/>
    </source>
</evidence>
<feature type="compositionally biased region" description="Basic residues" evidence="1">
    <location>
        <begin position="117"/>
        <end position="137"/>
    </location>
</feature>
<evidence type="ECO:0000256" key="1">
    <source>
        <dbReference type="SAM" id="MobiDB-lite"/>
    </source>
</evidence>
<feature type="compositionally biased region" description="Polar residues" evidence="1">
    <location>
        <begin position="101"/>
        <end position="114"/>
    </location>
</feature>
<dbReference type="PANTHER" id="PTHR31014">
    <property type="entry name" value="MITOCHONDRIAL TRANSLATION SYSTEM COMPONENT PET127-RELATED"/>
    <property type="match status" value="1"/>
</dbReference>
<keyword evidence="3" id="KW-1185">Reference proteome</keyword>
<proteinExistence type="predicted"/>
<dbReference type="AlphaFoldDB" id="A0A9Q5I1C0"/>
<dbReference type="Pfam" id="PF08634">
    <property type="entry name" value="Pet127"/>
    <property type="match status" value="1"/>
</dbReference>
<sequence>MFGASSSSASVHALRSSRLTRAACALSTSNRTHAGFIRFSSAESAAAQQRDGLRTETLQVNKGGSEPVLDLVGRLAKQYTTSSDITEENRGSSHFNTARNALNLKSSKQRTQSPPKLKVKPRRGRPGTGKTAKRKLKRDVKTLELLVGAPAFSEGSGLIPEDWGEDKLRPSTENISTDRRGPHKPSPHFRKIEGSITHADNDVLEEIEPPTGRAAISTLAHGLERVLFNPGVHWVQDSRSRVYNFTPYVQNVPDMKDFGFERLPPFIRSSRDAVMRNLATAKGKRFAGSTSSLSGLLCHIYFLLSQDHEIDVSTLPEPFLSAKRNFTPAQRWPSAVVYNYKNGVYMIDSDSTDNDDSQWNILTWMGTMLENFFTLPRDEFSKLLFSKSPMNTFQNQPQAYRYTQSGSFVMRSQLDCIDHRLPGSGVFDIKTRAALPIRLDNFNFKENSGYLITSQHGALHSFDKEYYDLIRSAFLKYSFQVRIGGMDGIFLAYHNTARVFGFQYVPLEEMDDRLFGDYKSKKPSSQTTDTPVMSGREVGWRIFNKCVSMLEVISAEIVECFPERTVTCLVETRPGTGIMHIWIQPVDEKAPELDSEDNEIPIVGTDSEKPIVQLDITTRSYLGNRRAARSSTVFSSRQPWSVHWSIARSVLPEKSIRQLLAAAKKRKDKPKAYPEGVNAGNLEEFLKGLGFGDPEALPDLGGFREPDPGIKMLRKISKAGRLETERLQLEDEAKGIKILPPVDLIDPPLIPSVTDSVEQNKTRGNSVKDRESDA</sequence>